<dbReference type="Pfam" id="PF02566">
    <property type="entry name" value="OsmC"/>
    <property type="match status" value="1"/>
</dbReference>
<proteinExistence type="predicted"/>
<dbReference type="RefSeq" id="WP_133699891.1">
    <property type="nucleotide sequence ID" value="NZ_SNXS01000002.1"/>
</dbReference>
<dbReference type="AlphaFoldDB" id="A0A4V3CTI4"/>
<dbReference type="EMBL" id="SNXS01000002">
    <property type="protein sequence ID" value="TDP72424.1"/>
    <property type="molecule type" value="Genomic_DNA"/>
</dbReference>
<dbReference type="GO" id="GO:0004601">
    <property type="term" value="F:peroxidase activity"/>
    <property type="evidence" value="ECO:0007669"/>
    <property type="project" value="InterPro"/>
</dbReference>
<dbReference type="InterPro" id="IPR019904">
    <property type="entry name" value="Peroxiredoxin_OsmC"/>
</dbReference>
<dbReference type="SUPFAM" id="SSF82784">
    <property type="entry name" value="OsmC-like"/>
    <property type="match status" value="1"/>
</dbReference>
<dbReference type="PANTHER" id="PTHR42830:SF1">
    <property type="entry name" value="OSMOTICALLY INDUCIBLE FAMILY PROTEIN"/>
    <property type="match status" value="1"/>
</dbReference>
<dbReference type="NCBIfam" id="TIGR03562">
    <property type="entry name" value="osmo_induc_OsmC"/>
    <property type="match status" value="1"/>
</dbReference>
<dbReference type="InterPro" id="IPR052707">
    <property type="entry name" value="OsmC_Ohr_Peroxiredoxin"/>
</dbReference>
<dbReference type="GO" id="GO:0006979">
    <property type="term" value="P:response to oxidative stress"/>
    <property type="evidence" value="ECO:0007669"/>
    <property type="project" value="InterPro"/>
</dbReference>
<dbReference type="PANTHER" id="PTHR42830">
    <property type="entry name" value="OSMOTICALLY INDUCIBLE FAMILY PROTEIN"/>
    <property type="match status" value="1"/>
</dbReference>
<sequence length="150" mass="15937">MTEKTATIHWQGSGKAGLGQISTETGALKAYPYGFASRFEDDRRGSNPEEILAAAHAACFTMAFSFACDKAGFATAVVDTEARVRLTQQGEGFVIDRIALTLKAQVPGIAETRFQEIAQAAKRDCPLSKALASVLEITLEATLLGAPSAR</sequence>
<comment type="caution">
    <text evidence="1">The sequence shown here is derived from an EMBL/GenBank/DDBJ whole genome shotgun (WGS) entry which is preliminary data.</text>
</comment>
<protein>
    <submittedName>
        <fullName evidence="1">Osmotically inducible protein OsmC</fullName>
    </submittedName>
</protein>
<dbReference type="InterPro" id="IPR036102">
    <property type="entry name" value="OsmC/Ohrsf"/>
</dbReference>
<reference evidence="1 2" key="1">
    <citation type="submission" date="2019-03" db="EMBL/GenBank/DDBJ databases">
        <title>Genomic Encyclopedia of Type Strains, Phase IV (KMG-IV): sequencing the most valuable type-strain genomes for metagenomic binning, comparative biology and taxonomic classification.</title>
        <authorList>
            <person name="Goeker M."/>
        </authorList>
    </citation>
    <scope>NUCLEOTIDE SEQUENCE [LARGE SCALE GENOMIC DNA]</scope>
    <source>
        <strain evidence="1 2">DSM 16998</strain>
    </source>
</reference>
<gene>
    <name evidence="1" type="ORF">DES47_102169</name>
</gene>
<dbReference type="Proteomes" id="UP000295361">
    <property type="component" value="Unassembled WGS sequence"/>
</dbReference>
<dbReference type="InterPro" id="IPR003718">
    <property type="entry name" value="OsmC/Ohr_fam"/>
</dbReference>
<dbReference type="FunCoup" id="A0A4V3CTI4">
    <property type="interactions" value="167"/>
</dbReference>
<name>A0A4V3CTI4_9BURK</name>
<dbReference type="Gene3D" id="3.30.300.20">
    <property type="match status" value="1"/>
</dbReference>
<dbReference type="InterPro" id="IPR015946">
    <property type="entry name" value="KH_dom-like_a/b"/>
</dbReference>
<organism evidence="1 2">
    <name type="scientific">Roseateles toxinivorans</name>
    <dbReference type="NCBI Taxonomy" id="270368"/>
    <lineage>
        <taxon>Bacteria</taxon>
        <taxon>Pseudomonadati</taxon>
        <taxon>Pseudomonadota</taxon>
        <taxon>Betaproteobacteria</taxon>
        <taxon>Burkholderiales</taxon>
        <taxon>Sphaerotilaceae</taxon>
        <taxon>Roseateles</taxon>
    </lineage>
</organism>
<evidence type="ECO:0000313" key="2">
    <source>
        <dbReference type="Proteomes" id="UP000295361"/>
    </source>
</evidence>
<accession>A0A4V3CTI4</accession>
<dbReference type="InParanoid" id="A0A4V3CTI4"/>
<evidence type="ECO:0000313" key="1">
    <source>
        <dbReference type="EMBL" id="TDP72424.1"/>
    </source>
</evidence>
<dbReference type="OrthoDB" id="9807532at2"/>
<keyword evidence="2" id="KW-1185">Reference proteome</keyword>